<dbReference type="PANTHER" id="PTHR43031">
    <property type="entry name" value="FAD-DEPENDENT OXIDOREDUCTASE"/>
    <property type="match status" value="1"/>
</dbReference>
<dbReference type="AlphaFoldDB" id="A0A2U1T1S9"/>
<evidence type="ECO:0000313" key="2">
    <source>
        <dbReference type="EMBL" id="PWB97800.1"/>
    </source>
</evidence>
<reference evidence="3" key="1">
    <citation type="submission" date="2018-04" db="EMBL/GenBank/DDBJ databases">
        <authorList>
            <person name="Liu S."/>
            <person name="Wang Z."/>
            <person name="Li J."/>
        </authorList>
    </citation>
    <scope>NUCLEOTIDE SEQUENCE [LARGE SCALE GENOMIC DNA]</scope>
    <source>
        <strain evidence="3">S1194</strain>
    </source>
</reference>
<proteinExistence type="predicted"/>
<keyword evidence="3" id="KW-1185">Reference proteome</keyword>
<dbReference type="Pfam" id="PF00581">
    <property type="entry name" value="Rhodanese"/>
    <property type="match status" value="1"/>
</dbReference>
<feature type="domain" description="Rhodanese" evidence="1">
    <location>
        <begin position="11"/>
        <end position="98"/>
    </location>
</feature>
<evidence type="ECO:0000313" key="3">
    <source>
        <dbReference type="Proteomes" id="UP000244978"/>
    </source>
</evidence>
<dbReference type="InterPro" id="IPR001763">
    <property type="entry name" value="Rhodanese-like_dom"/>
</dbReference>
<dbReference type="SMART" id="SM00450">
    <property type="entry name" value="RHOD"/>
    <property type="match status" value="1"/>
</dbReference>
<dbReference type="CDD" id="cd00158">
    <property type="entry name" value="RHOD"/>
    <property type="match status" value="1"/>
</dbReference>
<dbReference type="InterPro" id="IPR036873">
    <property type="entry name" value="Rhodanese-like_dom_sf"/>
</dbReference>
<dbReference type="Gene3D" id="3.40.250.10">
    <property type="entry name" value="Rhodanese-like domain"/>
    <property type="match status" value="1"/>
</dbReference>
<evidence type="ECO:0000259" key="1">
    <source>
        <dbReference type="PROSITE" id="PS50206"/>
    </source>
</evidence>
<sequence>MKEISVTELAAQKQPVIVDVREPDEFQALRVPGVAHIPMGEVVERIAEIPDDGPVYVICASGGRSARVAEYLASRDIDAINVAGGTFGWRDAGLPVESGA</sequence>
<dbReference type="EMBL" id="QEEX01000001">
    <property type="protein sequence ID" value="PWB97800.1"/>
    <property type="molecule type" value="Genomic_DNA"/>
</dbReference>
<dbReference type="RefSeq" id="WP_108518499.1">
    <property type="nucleotide sequence ID" value="NZ_CP026951.1"/>
</dbReference>
<dbReference type="InterPro" id="IPR050229">
    <property type="entry name" value="GlpE_sulfurtransferase"/>
</dbReference>
<gene>
    <name evidence="2" type="ORF">DF220_08125</name>
</gene>
<accession>A0A2U1T1S9</accession>
<protein>
    <submittedName>
        <fullName evidence="2">Rhodanese-like domain-containing protein</fullName>
    </submittedName>
</protein>
<dbReference type="KEGG" id="salc:C2138_13130"/>
<dbReference type="PROSITE" id="PS50206">
    <property type="entry name" value="RHODANESE_3"/>
    <property type="match status" value="1"/>
</dbReference>
<dbReference type="OrthoDB" id="9800872at2"/>
<comment type="caution">
    <text evidence="2">The sequence shown here is derived from an EMBL/GenBank/DDBJ whole genome shotgun (WGS) entry which is preliminary data.</text>
</comment>
<organism evidence="2 3">
    <name type="scientific">Homoserinimonas hongtaonis</name>
    <dbReference type="NCBI Taxonomy" id="2079791"/>
    <lineage>
        <taxon>Bacteria</taxon>
        <taxon>Bacillati</taxon>
        <taxon>Actinomycetota</taxon>
        <taxon>Actinomycetes</taxon>
        <taxon>Micrococcales</taxon>
        <taxon>Microbacteriaceae</taxon>
        <taxon>Homoserinimonas</taxon>
    </lineage>
</organism>
<dbReference type="SUPFAM" id="SSF52821">
    <property type="entry name" value="Rhodanese/Cell cycle control phosphatase"/>
    <property type="match status" value="1"/>
</dbReference>
<dbReference type="Proteomes" id="UP000244978">
    <property type="component" value="Unassembled WGS sequence"/>
</dbReference>
<name>A0A2U1T1S9_9MICO</name>
<dbReference type="PANTHER" id="PTHR43031:SF17">
    <property type="entry name" value="SULFURTRANSFERASE YTWF-RELATED"/>
    <property type="match status" value="1"/>
</dbReference>